<sequence>MKLLLAGVVLILIVESEAQWYNFPIEAAQGAYDMGRAYLDMRESNWKESDKYFHARGNHDAAGRGAGGKWAAEVVSDGREWVQGKLGHGAEDTEADQQANRHGREGGNPNVYRPPGLPEKY</sequence>
<dbReference type="PIRSF" id="PIRSF002472">
    <property type="entry name" value="Serum_amyloid_A"/>
    <property type="match status" value="1"/>
</dbReference>
<name>A0A8S4ACN6_9TELE</name>
<dbReference type="InterPro" id="IPR052464">
    <property type="entry name" value="Synovial_Prolif_Regulator"/>
</dbReference>
<evidence type="ECO:0000313" key="6">
    <source>
        <dbReference type="Proteomes" id="UP000677803"/>
    </source>
</evidence>
<feature type="chain" id="PRO_5035798662" description="Serum amyloid A protein" evidence="4">
    <location>
        <begin position="19"/>
        <end position="121"/>
    </location>
</feature>
<dbReference type="Gene3D" id="1.10.132.110">
    <property type="entry name" value="Serum amyloid A protein"/>
    <property type="match status" value="1"/>
</dbReference>
<dbReference type="Pfam" id="PF00277">
    <property type="entry name" value="SAA"/>
    <property type="match status" value="1"/>
</dbReference>
<comment type="function">
    <text evidence="2">Major acute phase reactant. Apolipoprotein of the HDL complex.</text>
</comment>
<keyword evidence="4" id="KW-0732">Signal</keyword>
<dbReference type="InterPro" id="IPR000096">
    <property type="entry name" value="Serum_amyloid_A"/>
</dbReference>
<dbReference type="PRINTS" id="PR00306">
    <property type="entry name" value="SERUMAMYLOID"/>
</dbReference>
<dbReference type="AlphaFoldDB" id="A0A8S4ACN6"/>
<dbReference type="SMART" id="SM00197">
    <property type="entry name" value="SAA"/>
    <property type="match status" value="1"/>
</dbReference>
<organism evidence="5 6">
    <name type="scientific">Menidia menidia</name>
    <name type="common">Atlantic silverside</name>
    <dbReference type="NCBI Taxonomy" id="238744"/>
    <lineage>
        <taxon>Eukaryota</taxon>
        <taxon>Metazoa</taxon>
        <taxon>Chordata</taxon>
        <taxon>Craniata</taxon>
        <taxon>Vertebrata</taxon>
        <taxon>Euteleostomi</taxon>
        <taxon>Actinopterygii</taxon>
        <taxon>Neopterygii</taxon>
        <taxon>Teleostei</taxon>
        <taxon>Neoteleostei</taxon>
        <taxon>Acanthomorphata</taxon>
        <taxon>Ovalentaria</taxon>
        <taxon>Atherinomorphae</taxon>
        <taxon>Atheriniformes</taxon>
        <taxon>Atherinopsidae</taxon>
        <taxon>Menidiinae</taxon>
        <taxon>Menidia</taxon>
    </lineage>
</organism>
<dbReference type="GO" id="GO:0034364">
    <property type="term" value="C:high-density lipoprotein particle"/>
    <property type="evidence" value="ECO:0007669"/>
    <property type="project" value="UniProtKB-UniRule"/>
</dbReference>
<keyword evidence="2" id="KW-0011">Acute phase</keyword>
<comment type="similarity">
    <text evidence="1 2">Belongs to the SAA family.</text>
</comment>
<reference evidence="5" key="1">
    <citation type="submission" date="2021-05" db="EMBL/GenBank/DDBJ databases">
        <authorList>
            <person name="Tigano A."/>
        </authorList>
    </citation>
    <scope>NUCLEOTIDE SEQUENCE</scope>
</reference>
<evidence type="ECO:0000313" key="5">
    <source>
        <dbReference type="EMBL" id="CAG5856740.1"/>
    </source>
</evidence>
<comment type="caution">
    <text evidence="5">The sequence shown here is derived from an EMBL/GenBank/DDBJ whole genome shotgun (WGS) entry which is preliminary data.</text>
</comment>
<dbReference type="PANTHER" id="PTHR23424:SF29">
    <property type="entry name" value="SERUM AMYLOID A PROTEIN"/>
    <property type="match status" value="1"/>
</dbReference>
<dbReference type="EMBL" id="CAJRST010000001">
    <property type="protein sequence ID" value="CAG5856740.1"/>
    <property type="molecule type" value="Genomic_DNA"/>
</dbReference>
<evidence type="ECO:0000256" key="3">
    <source>
        <dbReference type="SAM" id="MobiDB-lite"/>
    </source>
</evidence>
<dbReference type="OrthoDB" id="6112826at2759"/>
<evidence type="ECO:0000256" key="2">
    <source>
        <dbReference type="RuleBase" id="RU000539"/>
    </source>
</evidence>
<dbReference type="FunFam" id="1.10.132.110:FF:000001">
    <property type="entry name" value="Serum amyloid A protein"/>
    <property type="match status" value="1"/>
</dbReference>
<dbReference type="PANTHER" id="PTHR23424">
    <property type="entry name" value="SERUM AMYLOID A"/>
    <property type="match status" value="1"/>
</dbReference>
<protein>
    <recommendedName>
        <fullName evidence="2">Serum amyloid A protein</fullName>
    </recommendedName>
</protein>
<accession>A0A8S4ACN6</accession>
<dbReference type="Proteomes" id="UP000677803">
    <property type="component" value="Unassembled WGS sequence"/>
</dbReference>
<keyword evidence="6" id="KW-1185">Reference proteome</keyword>
<evidence type="ECO:0000256" key="1">
    <source>
        <dbReference type="ARBA" id="ARBA00007745"/>
    </source>
</evidence>
<feature type="region of interest" description="Disordered" evidence="3">
    <location>
        <begin position="82"/>
        <end position="121"/>
    </location>
</feature>
<proteinExistence type="inferred from homology"/>
<evidence type="ECO:0000256" key="4">
    <source>
        <dbReference type="SAM" id="SignalP"/>
    </source>
</evidence>
<keyword evidence="2" id="KW-0345">HDL</keyword>
<feature type="signal peptide" evidence="4">
    <location>
        <begin position="1"/>
        <end position="18"/>
    </location>
</feature>
<dbReference type="GO" id="GO:0006953">
    <property type="term" value="P:acute-phase response"/>
    <property type="evidence" value="ECO:0007669"/>
    <property type="project" value="UniProtKB-UniRule"/>
</dbReference>
<gene>
    <name evidence="5" type="ORF">MMEN_LOCUS635</name>
</gene>